<proteinExistence type="predicted"/>
<dbReference type="Proteomes" id="UP000032027">
    <property type="component" value="Chromosome"/>
</dbReference>
<dbReference type="GeneID" id="41600944"/>
<reference evidence="3" key="1">
    <citation type="submission" date="2015-02" db="EMBL/GenBank/DDBJ databases">
        <title>Characterization of two novel Thaumarchaeota isolated from the Northern Adriatic Sea.</title>
        <authorList>
            <person name="Bayer B."/>
            <person name="Vojvoda J."/>
            <person name="Offre P."/>
            <person name="Srivastava A."/>
            <person name="Elisabeth N."/>
            <person name="Garcia J.A.L."/>
            <person name="Schleper C."/>
            <person name="Herndl G.J."/>
        </authorList>
    </citation>
    <scope>NUCLEOTIDE SEQUENCE [LARGE SCALE GENOMIC DNA]</scope>
    <source>
        <strain evidence="3">D3C</strain>
    </source>
</reference>
<protein>
    <submittedName>
        <fullName evidence="2">Uncharacterized protein</fullName>
    </submittedName>
</protein>
<accession>A0A0C5CD08</accession>
<reference evidence="2 3" key="2">
    <citation type="journal article" date="2016" name="ISME J.">
        <title>Physiological and genomic characterization of two novel marine thaumarchaeal strains indicates niche differentiation.</title>
        <authorList>
            <person name="Bayer B."/>
            <person name="Vojvoda J."/>
            <person name="Offre P."/>
            <person name="Alves R.J."/>
            <person name="Elisabeth N.H."/>
            <person name="Garcia J.A."/>
            <person name="Volland J.M."/>
            <person name="Srivastava A."/>
            <person name="Schleper C."/>
            <person name="Herndl G.J."/>
        </authorList>
    </citation>
    <scope>NUCLEOTIDE SEQUENCE [LARGE SCALE GENOMIC DNA]</scope>
    <source>
        <strain evidence="2 3">D3C</strain>
    </source>
</reference>
<dbReference type="EMBL" id="CP010868">
    <property type="protein sequence ID" value="AJM93062.1"/>
    <property type="molecule type" value="Genomic_DNA"/>
</dbReference>
<feature type="region of interest" description="Disordered" evidence="1">
    <location>
        <begin position="95"/>
        <end position="124"/>
    </location>
</feature>
<dbReference type="AlphaFoldDB" id="A0A0C5CD08"/>
<evidence type="ECO:0000313" key="3">
    <source>
        <dbReference type="Proteomes" id="UP000032027"/>
    </source>
</evidence>
<evidence type="ECO:0000313" key="2">
    <source>
        <dbReference type="EMBL" id="AJM93062.1"/>
    </source>
</evidence>
<name>A0A0C5CD08_9ARCH</name>
<reference evidence="2 3" key="3">
    <citation type="journal article" date="2019" name="Int. J. Syst. Evol. Microbiol.">
        <title>Nitrosopumilus adriaticus sp. nov. and Nitrosopumilus piranensis sp. nov., two ammonia-oxidizing archaea from the Adriatic Sea and members of the class Nitrososphaeria.</title>
        <authorList>
            <person name="Bayer B."/>
            <person name="Vojvoda J."/>
            <person name="Reinthaler T."/>
            <person name="Reyes C."/>
            <person name="Pinto M."/>
            <person name="Herndl G.J."/>
        </authorList>
    </citation>
    <scope>NUCLEOTIDE SEQUENCE [LARGE SCALE GENOMIC DNA]</scope>
    <source>
        <strain evidence="2 3">D3C</strain>
    </source>
</reference>
<keyword evidence="3" id="KW-1185">Reference proteome</keyword>
<organism evidence="2 3">
    <name type="scientific">Nitrosopumilus piranensis</name>
    <dbReference type="NCBI Taxonomy" id="1582439"/>
    <lineage>
        <taxon>Archaea</taxon>
        <taxon>Nitrososphaerota</taxon>
        <taxon>Nitrososphaeria</taxon>
        <taxon>Nitrosopumilales</taxon>
        <taxon>Nitrosopumilaceae</taxon>
        <taxon>Nitrosopumilus</taxon>
    </lineage>
</organism>
<gene>
    <name evidence="2" type="ORF">NPIRD3C_1852</name>
</gene>
<dbReference type="KEGG" id="nid:NPIRD3C_1852"/>
<dbReference type="PATRIC" id="fig|1582439.9.peg.1908"/>
<evidence type="ECO:0000256" key="1">
    <source>
        <dbReference type="SAM" id="MobiDB-lite"/>
    </source>
</evidence>
<dbReference type="RefSeq" id="WP_148703791.1">
    <property type="nucleotide sequence ID" value="NZ_CP010868.1"/>
</dbReference>
<sequence length="124" mass="14432">MHSSITKNIHALEKDVLEIEGNIKEFSKSHNVKEIRKSHTKLRSDLKDLGMFATNSCLKKDENRQIVDFLKIHYSYLQQFSIDKSFQSNILKREINPNNTSNTRRKNHGMSLGLLEENTESLED</sequence>
<dbReference type="HOGENOM" id="CLU_1998653_0_0_2"/>